<evidence type="ECO:0000256" key="10">
    <source>
        <dbReference type="SAM" id="MobiDB-lite"/>
    </source>
</evidence>
<dbReference type="AlphaFoldDB" id="A0A7S2T9R1"/>
<keyword evidence="6" id="KW-1133">Transmembrane helix</keyword>
<evidence type="ECO:0000256" key="3">
    <source>
        <dbReference type="ARBA" id="ARBA00022448"/>
    </source>
</evidence>
<dbReference type="Gene3D" id="1.50.40.10">
    <property type="entry name" value="Mitochondrial carrier domain"/>
    <property type="match status" value="1"/>
</dbReference>
<reference evidence="11" key="1">
    <citation type="submission" date="2021-01" db="EMBL/GenBank/DDBJ databases">
        <authorList>
            <person name="Corre E."/>
            <person name="Pelletier E."/>
            <person name="Niang G."/>
            <person name="Scheremetjew M."/>
            <person name="Finn R."/>
            <person name="Kale V."/>
            <person name="Holt S."/>
            <person name="Cochrane G."/>
            <person name="Meng A."/>
            <person name="Brown T."/>
            <person name="Cohen L."/>
        </authorList>
    </citation>
    <scope>NUCLEOTIDE SEQUENCE</scope>
    <source>
        <strain evidence="11">RCC2335</strain>
    </source>
</reference>
<feature type="repeat" description="Solcar" evidence="8">
    <location>
        <begin position="22"/>
        <end position="109"/>
    </location>
</feature>
<feature type="region of interest" description="Disordered" evidence="10">
    <location>
        <begin position="1"/>
        <end position="24"/>
    </location>
</feature>
<dbReference type="Pfam" id="PF00153">
    <property type="entry name" value="Mito_carr"/>
    <property type="match status" value="3"/>
</dbReference>
<comment type="similarity">
    <text evidence="2 9">Belongs to the mitochondrial carrier (TC 2.A.29) family.</text>
</comment>
<gene>
    <name evidence="11" type="ORF">CROS1312_LOCUS1247</name>
</gene>
<evidence type="ECO:0000256" key="9">
    <source>
        <dbReference type="RuleBase" id="RU000488"/>
    </source>
</evidence>
<dbReference type="InterPro" id="IPR023395">
    <property type="entry name" value="MCP_dom_sf"/>
</dbReference>
<keyword evidence="3 9" id="KW-0813">Transport</keyword>
<evidence type="ECO:0008006" key="12">
    <source>
        <dbReference type="Google" id="ProtNLM"/>
    </source>
</evidence>
<dbReference type="PANTHER" id="PTHR45618">
    <property type="entry name" value="MITOCHONDRIAL DICARBOXYLATE CARRIER-RELATED"/>
    <property type="match status" value="1"/>
</dbReference>
<keyword evidence="5" id="KW-0677">Repeat</keyword>
<sequence length="308" mass="32148">MASEGESSGAPRSLQDRRRNPSRLPKELMAGGLSVGFATAFTNPIDVVKVRLQVDRARGGSGKGLVGTAAWLVRSEGPLALTGGLGAAVTRGVTYGGIRLGLYGPVRPLFGADEENAGLANKAAASVFTGALAASLTNPMDLVKTKGQVYQGTTGEAKSPGAIAVLARVYREEGWRGLWRGTAPGATRAAILTCSQLVTYSEAKTLVKRRAGLQEGFWCHLVTSALTGLVATTTTNPVDVVKTRVYAARREGGGGMGVLGHCAAILRNEGVSGFLKGWSASYLRLGPQTAITFLVYEQARKVVGLECL</sequence>
<feature type="repeat" description="Solcar" evidence="8">
    <location>
        <begin position="215"/>
        <end position="302"/>
    </location>
</feature>
<comment type="subcellular location">
    <subcellularLocation>
        <location evidence="1">Membrane</location>
        <topology evidence="1">Multi-pass membrane protein</topology>
    </subcellularLocation>
</comment>
<evidence type="ECO:0000313" key="11">
    <source>
        <dbReference type="EMBL" id="CAD9721979.1"/>
    </source>
</evidence>
<protein>
    <recommendedName>
        <fullName evidence="12">Mitochondrial carrier protein</fullName>
    </recommendedName>
</protein>
<dbReference type="GO" id="GO:0055085">
    <property type="term" value="P:transmembrane transport"/>
    <property type="evidence" value="ECO:0007669"/>
    <property type="project" value="InterPro"/>
</dbReference>
<organism evidence="11">
    <name type="scientific">Chloropicon roscoffensis</name>
    <dbReference type="NCBI Taxonomy" id="1461544"/>
    <lineage>
        <taxon>Eukaryota</taxon>
        <taxon>Viridiplantae</taxon>
        <taxon>Chlorophyta</taxon>
        <taxon>Chloropicophyceae</taxon>
        <taxon>Chloropicales</taxon>
        <taxon>Chloropicaceae</taxon>
        <taxon>Chloropicon</taxon>
    </lineage>
</organism>
<evidence type="ECO:0000256" key="8">
    <source>
        <dbReference type="PROSITE-ProRule" id="PRU00282"/>
    </source>
</evidence>
<keyword evidence="7 8" id="KW-0472">Membrane</keyword>
<evidence type="ECO:0000256" key="2">
    <source>
        <dbReference type="ARBA" id="ARBA00006375"/>
    </source>
</evidence>
<name>A0A7S2T9R1_9CHLO</name>
<proteinExistence type="inferred from homology"/>
<dbReference type="PRINTS" id="PR00784">
    <property type="entry name" value="MTUNCOUPLING"/>
</dbReference>
<dbReference type="PROSITE" id="PS50920">
    <property type="entry name" value="SOLCAR"/>
    <property type="match status" value="3"/>
</dbReference>
<evidence type="ECO:0000256" key="4">
    <source>
        <dbReference type="ARBA" id="ARBA00022692"/>
    </source>
</evidence>
<dbReference type="InterPro" id="IPR002067">
    <property type="entry name" value="MCP"/>
</dbReference>
<dbReference type="SUPFAM" id="SSF103506">
    <property type="entry name" value="Mitochondrial carrier"/>
    <property type="match status" value="1"/>
</dbReference>
<dbReference type="InterPro" id="IPR050391">
    <property type="entry name" value="Mito_Metabolite_Transporter"/>
</dbReference>
<keyword evidence="4 8" id="KW-0812">Transmembrane</keyword>
<feature type="repeat" description="Solcar" evidence="8">
    <location>
        <begin position="117"/>
        <end position="206"/>
    </location>
</feature>
<evidence type="ECO:0000256" key="7">
    <source>
        <dbReference type="ARBA" id="ARBA00023136"/>
    </source>
</evidence>
<evidence type="ECO:0000256" key="1">
    <source>
        <dbReference type="ARBA" id="ARBA00004141"/>
    </source>
</evidence>
<dbReference type="InterPro" id="IPR018108">
    <property type="entry name" value="MCP_transmembrane"/>
</dbReference>
<evidence type="ECO:0000256" key="5">
    <source>
        <dbReference type="ARBA" id="ARBA00022737"/>
    </source>
</evidence>
<dbReference type="GO" id="GO:0016020">
    <property type="term" value="C:membrane"/>
    <property type="evidence" value="ECO:0007669"/>
    <property type="project" value="UniProtKB-SubCell"/>
</dbReference>
<dbReference type="EMBL" id="HBHM01001591">
    <property type="protein sequence ID" value="CAD9721979.1"/>
    <property type="molecule type" value="Transcribed_RNA"/>
</dbReference>
<evidence type="ECO:0000256" key="6">
    <source>
        <dbReference type="ARBA" id="ARBA00022989"/>
    </source>
</evidence>
<accession>A0A7S2T9R1</accession>